<organism evidence="2 3">
    <name type="scientific">Okeania hirsuta</name>
    <dbReference type="NCBI Taxonomy" id="1458930"/>
    <lineage>
        <taxon>Bacteria</taxon>
        <taxon>Bacillati</taxon>
        <taxon>Cyanobacteriota</taxon>
        <taxon>Cyanophyceae</taxon>
        <taxon>Oscillatoriophycideae</taxon>
        <taxon>Oscillatoriales</taxon>
        <taxon>Microcoleaceae</taxon>
        <taxon>Okeania</taxon>
    </lineage>
</organism>
<dbReference type="InterPro" id="IPR027417">
    <property type="entry name" value="P-loop_NTPase"/>
</dbReference>
<keyword evidence="3" id="KW-1185">Reference proteome</keyword>
<dbReference type="AlphaFoldDB" id="A0A3N6PUK3"/>
<dbReference type="PANTHER" id="PTHR46844">
    <property type="entry name" value="SLR5058 PROTEIN"/>
    <property type="match status" value="1"/>
</dbReference>
<evidence type="ECO:0000259" key="1">
    <source>
        <dbReference type="PROSITE" id="PS50837"/>
    </source>
</evidence>
<dbReference type="PANTHER" id="PTHR46844:SF1">
    <property type="entry name" value="SLR5058 PROTEIN"/>
    <property type="match status" value="1"/>
</dbReference>
<dbReference type="InterPro" id="IPR007111">
    <property type="entry name" value="NACHT_NTPase"/>
</dbReference>
<dbReference type="Gene3D" id="3.40.50.300">
    <property type="entry name" value="P-loop containing nucleotide triphosphate hydrolases"/>
    <property type="match status" value="1"/>
</dbReference>
<name>A0A3N6PUK3_9CYAN</name>
<dbReference type="SUPFAM" id="SSF52540">
    <property type="entry name" value="P-loop containing nucleoside triphosphate hydrolases"/>
    <property type="match status" value="1"/>
</dbReference>
<gene>
    <name evidence="2" type="ORF">D5R40_13560</name>
</gene>
<proteinExistence type="predicted"/>
<reference evidence="2 3" key="1">
    <citation type="journal article" date="2018" name="ACS Chem. Biol.">
        <title>Ketoreductase domain dysfunction expands chemodiversity: malyngamide biosynthesis in the cyanobacterium Okeania hirsuta.</title>
        <authorList>
            <person name="Moss N.A."/>
            <person name="Leao T."/>
            <person name="Rankin M."/>
            <person name="McCullough T.M."/>
            <person name="Qu P."/>
            <person name="Korobeynikov A."/>
            <person name="Smith J.L."/>
            <person name="Gerwick L."/>
            <person name="Gerwick W.H."/>
        </authorList>
    </citation>
    <scope>NUCLEOTIDE SEQUENCE [LARGE SCALE GENOMIC DNA]</scope>
    <source>
        <strain evidence="2 3">PAB10Feb10-1</strain>
    </source>
</reference>
<dbReference type="Proteomes" id="UP000269154">
    <property type="component" value="Unassembled WGS sequence"/>
</dbReference>
<evidence type="ECO:0000313" key="3">
    <source>
        <dbReference type="Proteomes" id="UP000269154"/>
    </source>
</evidence>
<dbReference type="EMBL" id="RCBY01000066">
    <property type="protein sequence ID" value="RQH43129.1"/>
    <property type="molecule type" value="Genomic_DNA"/>
</dbReference>
<evidence type="ECO:0000313" key="2">
    <source>
        <dbReference type="EMBL" id="RQH43129.1"/>
    </source>
</evidence>
<dbReference type="SUPFAM" id="SSF48371">
    <property type="entry name" value="ARM repeat"/>
    <property type="match status" value="1"/>
</dbReference>
<protein>
    <submittedName>
        <fullName evidence="2">NACHT domain-containing protein</fullName>
    </submittedName>
</protein>
<dbReference type="InterPro" id="IPR016024">
    <property type="entry name" value="ARM-type_fold"/>
</dbReference>
<feature type="domain" description="NACHT" evidence="1">
    <location>
        <begin position="65"/>
        <end position="191"/>
    </location>
</feature>
<sequence length="610" mass="70472">MAGFEWFWNYSLKRYKNGLINKHQELKVSFLPNHPLNLQKIYLSLQFLEKANNEPINFSEIKKYNRLAIKGQPGAGKTLLLKYLVLSWAREKLKTSSNEYVPILLELYPLNEIEISALNIELLKQKLVEALDRDDFPKANSFVERNLEKGKLFLLFDGLDEVKSLIRPQVVQAINDLLDKYDKCRVIITCRAAVYRNNFAESVEKTLDIKEFSDRQMRLFLEAWKSEMPPDKSIDQLIQTLRDRPLIMELARNPLMLTIVAHLYTQPAFVLPQSRSDFYQESTHILLNQWQNNFNQYKESAHKRRVLQHLALFAQDNASKQQKNDLSLDYEIVVEQIQKVLPDLNLNPETDTQPILKEIVERSGLLLEIERGDKYQFAHLTLQEYFAATALRDRENELIERFKNDPERWRETVKLWCGFAGNSTNLIEVIYQEDSLTAFECLADAQEVSPTLAEKIIEEFKEKLAEANSDENLARAFGAVASDVRERGRGKVVFEFLENALNNYESLEIRQASVKALSKTNLPQAADILFRYYEDINLADARLALINMGDIAVSLLKGLAEQGSEMAMRDLVKIGTPYSREILNGLLYHSNENIQRLAALNLAEFRSLNN</sequence>
<dbReference type="OrthoDB" id="448481at2"/>
<dbReference type="Pfam" id="PF05729">
    <property type="entry name" value="NACHT"/>
    <property type="match status" value="1"/>
</dbReference>
<comment type="caution">
    <text evidence="2">The sequence shown here is derived from an EMBL/GenBank/DDBJ whole genome shotgun (WGS) entry which is preliminary data.</text>
</comment>
<accession>A0A3N6PUK3</accession>
<dbReference type="PROSITE" id="PS50837">
    <property type="entry name" value="NACHT"/>
    <property type="match status" value="1"/>
</dbReference>